<evidence type="ECO:0000313" key="1">
    <source>
        <dbReference type="EMBL" id="SHF13948.1"/>
    </source>
</evidence>
<dbReference type="RefSeq" id="WP_072957535.1">
    <property type="nucleotide sequence ID" value="NZ_FQUH01000006.1"/>
</dbReference>
<evidence type="ECO:0000313" key="2">
    <source>
        <dbReference type="Proteomes" id="UP000184159"/>
    </source>
</evidence>
<dbReference type="EMBL" id="FQUH01000006">
    <property type="protein sequence ID" value="SHF13948.1"/>
    <property type="molecule type" value="Genomic_DNA"/>
</dbReference>
<keyword evidence="2" id="KW-1185">Reference proteome</keyword>
<gene>
    <name evidence="1" type="ORF">SAMN02745781_01503</name>
</gene>
<dbReference type="Proteomes" id="UP000184159">
    <property type="component" value="Unassembled WGS sequence"/>
</dbReference>
<accession>A0A1M4Z7L8</accession>
<dbReference type="AlphaFoldDB" id="A0A1M4Z7L8"/>
<name>A0A1M4Z7L8_VIBGA</name>
<proteinExistence type="predicted"/>
<protein>
    <submittedName>
        <fullName evidence="1">Uncharacterized protein</fullName>
    </submittedName>
</protein>
<sequence>MFFPLHKHLAIEVGFGILCVNNNSKYQSVVDVASISESGTQSLYQLSKLAKKIYLGKDFINIAIFRIDYYVKKKLASLAINILSPTDYETPFIVVESNMTNLLNMSESPSLLQ</sequence>
<reference evidence="2" key="1">
    <citation type="submission" date="2016-11" db="EMBL/GenBank/DDBJ databases">
        <authorList>
            <person name="Varghese N."/>
            <person name="Submissions S."/>
        </authorList>
    </citation>
    <scope>NUCLEOTIDE SEQUENCE [LARGE SCALE GENOMIC DNA]</scope>
    <source>
        <strain evidence="2">DSM 21264</strain>
    </source>
</reference>
<organism evidence="1 2">
    <name type="scientific">Vibrio gazogenes DSM 21264 = NBRC 103151</name>
    <dbReference type="NCBI Taxonomy" id="1123492"/>
    <lineage>
        <taxon>Bacteria</taxon>
        <taxon>Pseudomonadati</taxon>
        <taxon>Pseudomonadota</taxon>
        <taxon>Gammaproteobacteria</taxon>
        <taxon>Vibrionales</taxon>
        <taxon>Vibrionaceae</taxon>
        <taxon>Vibrio</taxon>
    </lineage>
</organism>